<evidence type="ECO:0000256" key="1">
    <source>
        <dbReference type="ARBA" id="ARBA00022490"/>
    </source>
</evidence>
<dbReference type="Gene3D" id="3.90.550.10">
    <property type="entry name" value="Spore Coat Polysaccharide Biosynthesis Protein SpsA, Chain A"/>
    <property type="match status" value="1"/>
</dbReference>
<organism evidence="9 10">
    <name type="scientific">Luteimonas salinisoli</name>
    <dbReference type="NCBI Taxonomy" id="2752307"/>
    <lineage>
        <taxon>Bacteria</taxon>
        <taxon>Pseudomonadati</taxon>
        <taxon>Pseudomonadota</taxon>
        <taxon>Gammaproteobacteria</taxon>
        <taxon>Lysobacterales</taxon>
        <taxon>Lysobacteraceae</taxon>
        <taxon>Luteimonas</taxon>
    </lineage>
</organism>
<dbReference type="Proteomes" id="UP000578091">
    <property type="component" value="Unassembled WGS sequence"/>
</dbReference>
<keyword evidence="9" id="KW-0548">Nucleotidyltransferase</keyword>
<evidence type="ECO:0000313" key="10">
    <source>
        <dbReference type="Proteomes" id="UP000578091"/>
    </source>
</evidence>
<keyword evidence="2 9" id="KW-0808">Transferase</keyword>
<sequence length="193" mass="19836">MTGAAVQYPFDLGILAGGQASRLGGADKAWLRRDGIAQVQRLAAAFPGARVVLVSANRQLGRYAARGLEAVADRVAGAGPLAGLDALVRACSGDWLLTMPVDVVDVPDGLAQRLAAAGERGAYLVDDDGPQPLAALWRLAPLRPELAAAMASGQLAVHALQRRLGMAPLRLVGVRLGNLNTPADLAAAGVEPP</sequence>
<evidence type="ECO:0000256" key="4">
    <source>
        <dbReference type="ARBA" id="ARBA00022741"/>
    </source>
</evidence>
<keyword evidence="5" id="KW-0460">Magnesium</keyword>
<comment type="caution">
    <text evidence="9">The sequence shown here is derived from an EMBL/GenBank/DDBJ whole genome shotgun (WGS) entry which is preliminary data.</text>
</comment>
<reference evidence="9 10" key="1">
    <citation type="submission" date="2020-07" db="EMBL/GenBank/DDBJ databases">
        <title>Luteimonas sp. SJ-92.</title>
        <authorList>
            <person name="Huang X.-X."/>
            <person name="Xu L."/>
            <person name="Sun J.-Q."/>
        </authorList>
    </citation>
    <scope>NUCLEOTIDE SEQUENCE [LARGE SCALE GENOMIC DNA]</scope>
    <source>
        <strain evidence="9 10">SJ-92</strain>
    </source>
</reference>
<dbReference type="AlphaFoldDB" id="A0A853JHU9"/>
<evidence type="ECO:0000259" key="8">
    <source>
        <dbReference type="Pfam" id="PF12804"/>
    </source>
</evidence>
<dbReference type="GO" id="GO:0016779">
    <property type="term" value="F:nucleotidyltransferase activity"/>
    <property type="evidence" value="ECO:0007669"/>
    <property type="project" value="UniProtKB-KW"/>
</dbReference>
<feature type="domain" description="MobA-like NTP transferase" evidence="8">
    <location>
        <begin position="14"/>
        <end position="151"/>
    </location>
</feature>
<dbReference type="PANTHER" id="PTHR19136:SF81">
    <property type="entry name" value="MOLYBDENUM COFACTOR GUANYLYLTRANSFERASE"/>
    <property type="match status" value="1"/>
</dbReference>
<keyword evidence="7" id="KW-0501">Molybdenum cofactor biosynthesis</keyword>
<keyword evidence="4" id="KW-0547">Nucleotide-binding</keyword>
<dbReference type="InterPro" id="IPR025877">
    <property type="entry name" value="MobA-like_NTP_Trfase"/>
</dbReference>
<dbReference type="InterPro" id="IPR029044">
    <property type="entry name" value="Nucleotide-diphossugar_trans"/>
</dbReference>
<protein>
    <submittedName>
        <fullName evidence="9">Molybdenum cofactor guanylyltransferase</fullName>
    </submittedName>
</protein>
<dbReference type="Pfam" id="PF12804">
    <property type="entry name" value="NTP_transf_3"/>
    <property type="match status" value="1"/>
</dbReference>
<proteinExistence type="predicted"/>
<evidence type="ECO:0000256" key="3">
    <source>
        <dbReference type="ARBA" id="ARBA00022723"/>
    </source>
</evidence>
<keyword evidence="10" id="KW-1185">Reference proteome</keyword>
<evidence type="ECO:0000256" key="2">
    <source>
        <dbReference type="ARBA" id="ARBA00022679"/>
    </source>
</evidence>
<dbReference type="InterPro" id="IPR013482">
    <property type="entry name" value="Molybde_CF_guanTrfase"/>
</dbReference>
<dbReference type="EMBL" id="JACCKA010000087">
    <property type="protein sequence ID" value="NZA28000.1"/>
    <property type="molecule type" value="Genomic_DNA"/>
</dbReference>
<dbReference type="SUPFAM" id="SSF53448">
    <property type="entry name" value="Nucleotide-diphospho-sugar transferases"/>
    <property type="match status" value="1"/>
</dbReference>
<evidence type="ECO:0000256" key="6">
    <source>
        <dbReference type="ARBA" id="ARBA00023134"/>
    </source>
</evidence>
<evidence type="ECO:0000256" key="7">
    <source>
        <dbReference type="ARBA" id="ARBA00023150"/>
    </source>
</evidence>
<dbReference type="GO" id="GO:0046872">
    <property type="term" value="F:metal ion binding"/>
    <property type="evidence" value="ECO:0007669"/>
    <property type="project" value="UniProtKB-KW"/>
</dbReference>
<gene>
    <name evidence="9" type="ORF">H0E84_16605</name>
</gene>
<name>A0A853JHU9_9GAMM</name>
<keyword evidence="3" id="KW-0479">Metal-binding</keyword>
<dbReference type="GO" id="GO:0005525">
    <property type="term" value="F:GTP binding"/>
    <property type="evidence" value="ECO:0007669"/>
    <property type="project" value="UniProtKB-KW"/>
</dbReference>
<keyword evidence="1" id="KW-0963">Cytoplasm</keyword>
<dbReference type="GO" id="GO:0006777">
    <property type="term" value="P:Mo-molybdopterin cofactor biosynthetic process"/>
    <property type="evidence" value="ECO:0007669"/>
    <property type="project" value="UniProtKB-KW"/>
</dbReference>
<accession>A0A853JHU9</accession>
<keyword evidence="6" id="KW-0342">GTP-binding</keyword>
<dbReference type="PANTHER" id="PTHR19136">
    <property type="entry name" value="MOLYBDENUM COFACTOR GUANYLYLTRANSFERASE"/>
    <property type="match status" value="1"/>
</dbReference>
<evidence type="ECO:0000313" key="9">
    <source>
        <dbReference type="EMBL" id="NZA28000.1"/>
    </source>
</evidence>
<evidence type="ECO:0000256" key="5">
    <source>
        <dbReference type="ARBA" id="ARBA00022842"/>
    </source>
</evidence>
<dbReference type="CDD" id="cd02503">
    <property type="entry name" value="MobA"/>
    <property type="match status" value="1"/>
</dbReference>